<proteinExistence type="predicted"/>
<accession>A0A511TBV2</accession>
<organism evidence="2 5">
    <name type="scientific">Myxococcus fulvus</name>
    <dbReference type="NCBI Taxonomy" id="33"/>
    <lineage>
        <taxon>Bacteria</taxon>
        <taxon>Pseudomonadati</taxon>
        <taxon>Myxococcota</taxon>
        <taxon>Myxococcia</taxon>
        <taxon>Myxococcales</taxon>
        <taxon>Cystobacterineae</taxon>
        <taxon>Myxococcaceae</taxon>
        <taxon>Myxococcus</taxon>
    </lineage>
</organism>
<dbReference type="EMBL" id="FOIB01000002">
    <property type="protein sequence ID" value="SET37026.1"/>
    <property type="molecule type" value="Genomic_DNA"/>
</dbReference>
<comment type="caution">
    <text evidence="2">The sequence shown here is derived from an EMBL/GenBank/DDBJ whole genome shotgun (WGS) entry which is preliminary data.</text>
</comment>
<reference evidence="3 4" key="1">
    <citation type="submission" date="2016-10" db="EMBL/GenBank/DDBJ databases">
        <authorList>
            <person name="Varghese N."/>
            <person name="Submissions S."/>
        </authorList>
    </citation>
    <scope>NUCLEOTIDE SEQUENCE [LARGE SCALE GENOMIC DNA]</scope>
    <source>
        <strain evidence="3 4">DSM 16525</strain>
    </source>
</reference>
<name>A0A511TBV2_MYXFU</name>
<evidence type="ECO:0000313" key="5">
    <source>
        <dbReference type="Proteomes" id="UP000321514"/>
    </source>
</evidence>
<keyword evidence="4" id="KW-1185">Reference proteome</keyword>
<evidence type="ECO:0000313" key="2">
    <source>
        <dbReference type="EMBL" id="GEN10922.1"/>
    </source>
</evidence>
<evidence type="ECO:0000313" key="4">
    <source>
        <dbReference type="Proteomes" id="UP000183760"/>
    </source>
</evidence>
<dbReference type="STRING" id="1334629.MFUL124B02_31500"/>
<sequence>MLMMRPRRGILIVVLTLGVIGGFISGFQSLSRHNGPCPGDRGQERWGRRAPAANGPECPPDATANAGSPPSTTTQAPAPGPR</sequence>
<protein>
    <submittedName>
        <fullName evidence="2">Uncharacterized protein</fullName>
    </submittedName>
</protein>
<feature type="region of interest" description="Disordered" evidence="1">
    <location>
        <begin position="29"/>
        <end position="82"/>
    </location>
</feature>
<gene>
    <name evidence="2" type="ORF">MFU01_59590</name>
    <name evidence="3" type="ORF">SAMN05443572_10239</name>
</gene>
<dbReference type="EMBL" id="BJXR01000043">
    <property type="protein sequence ID" value="GEN10922.1"/>
    <property type="molecule type" value="Genomic_DNA"/>
</dbReference>
<evidence type="ECO:0000256" key="1">
    <source>
        <dbReference type="SAM" id="MobiDB-lite"/>
    </source>
</evidence>
<dbReference type="Proteomes" id="UP000183760">
    <property type="component" value="Unassembled WGS sequence"/>
</dbReference>
<evidence type="ECO:0000313" key="3">
    <source>
        <dbReference type="EMBL" id="SET37026.1"/>
    </source>
</evidence>
<feature type="compositionally biased region" description="Low complexity" evidence="1">
    <location>
        <begin position="66"/>
        <end position="82"/>
    </location>
</feature>
<dbReference type="AlphaFoldDB" id="A0A511TBV2"/>
<dbReference type="Proteomes" id="UP000321514">
    <property type="component" value="Unassembled WGS sequence"/>
</dbReference>
<reference evidence="2 5" key="2">
    <citation type="submission" date="2019-07" db="EMBL/GenBank/DDBJ databases">
        <title>Whole genome shotgun sequence of Myxococcus fulvus NBRC 100333.</title>
        <authorList>
            <person name="Hosoyama A."/>
            <person name="Uohara A."/>
            <person name="Ohji S."/>
            <person name="Ichikawa N."/>
        </authorList>
    </citation>
    <scope>NUCLEOTIDE SEQUENCE [LARGE SCALE GENOMIC DNA]</scope>
    <source>
        <strain evidence="2 5">NBRC 100333</strain>
    </source>
</reference>